<keyword evidence="3 8" id="KW-0055">Arginine biosynthesis</keyword>
<keyword evidence="7 8" id="KW-0012">Acyltransferase</keyword>
<evidence type="ECO:0000256" key="7">
    <source>
        <dbReference type="ARBA" id="ARBA00023315"/>
    </source>
</evidence>
<evidence type="ECO:0000313" key="9">
    <source>
        <dbReference type="EMBL" id="MRI84762.1"/>
    </source>
</evidence>
<dbReference type="EC" id="2.3.1.35" evidence="8"/>
<feature type="chain" id="PRO_5026397259" description="Arginine biosynthesis bifunctional protein ArgJ beta chain" evidence="8">
    <location>
        <begin position="187"/>
        <end position="402"/>
    </location>
</feature>
<comment type="pathway">
    <text evidence="8">Amino-acid biosynthesis; L-arginine biosynthesis; N(2)-acetyl-L-ornithine from L-glutamate: step 1/4.</text>
</comment>
<dbReference type="GO" id="GO:0004042">
    <property type="term" value="F:L-glutamate N-acetyltransferase activity"/>
    <property type="evidence" value="ECO:0007669"/>
    <property type="project" value="UniProtKB-UniRule"/>
</dbReference>
<feature type="binding site" evidence="8">
    <location>
        <position position="150"/>
    </location>
    <ligand>
        <name>substrate</name>
    </ligand>
</feature>
<dbReference type="PANTHER" id="PTHR23100:SF0">
    <property type="entry name" value="ARGININE BIOSYNTHESIS BIFUNCTIONAL PROTEIN ARGJ, MITOCHONDRIAL"/>
    <property type="match status" value="1"/>
</dbReference>
<keyword evidence="5 8" id="KW-0808">Transferase</keyword>
<feature type="site" description="Cleavage; by autolysis" evidence="8">
    <location>
        <begin position="186"/>
        <end position="187"/>
    </location>
</feature>
<comment type="function">
    <text evidence="8">Catalyzes two activities which are involved in the cyclic version of arginine biosynthesis: the synthesis of N-acetylglutamate from glutamate and acetyl-CoA as the acetyl donor, and of ornithine by transacetylation between N(2)-acetylornithine and glutamate.</text>
</comment>
<feature type="site" description="Involved in the stabilization of negative charge on the oxyanion by the formation of the oxyanion hole" evidence="8">
    <location>
        <position position="114"/>
    </location>
</feature>
<sequence length="402" mass="43369">MKKLNGGVCALEDVLASGLHAGFKQQKKDLGLLYFPKGVKVAGVFTKNAIQSHHIKYDQALLRQNHSFKAILTNSGNANTCNGVVGDETVLQMVNTLARTLKIQADEVLVCSTGVIGVPMNLNDFDKKCARLVCQLTKEDSLSAVEAMMTTDTFAKQLAYEFKVGNKTVKIAGITKGAGMIHPNLGTMLAYLVTDADLEQAQLHSLLKDVVGDSFNCLTVDGDTSPNDTVFLASTGKVKITWNDETLAGFYRGLLELSQELTRLMAKDGEGATKFVEVIVKCAQTHADALKIAKGVATSNLVKTALYGQDANWGRIISAIGQSQPEYLQADKIAIAFESEAGYVQVCKHGVGLPFDETQALAVMSEQSVTIIIDLGLGVSNSKVWTCDMSLDYIKINADYRS</sequence>
<feature type="binding site" evidence="8">
    <location>
        <position position="397"/>
    </location>
    <ligand>
        <name>substrate</name>
    </ligand>
</feature>
<reference evidence="9 10" key="1">
    <citation type="submission" date="2019-11" db="EMBL/GenBank/DDBJ databases">
        <title>Characterisation of Fundicoccus ignavus gen. nov. sp. nov., a novel genus of the family Aerococcaceae isolated from bulk tank milk.</title>
        <authorList>
            <person name="Siebert A."/>
            <person name="Huptas C."/>
            <person name="Wenning M."/>
            <person name="Scherer S."/>
            <person name="Doll E.V."/>
        </authorList>
    </citation>
    <scope>NUCLEOTIDE SEQUENCE [LARGE SCALE GENOMIC DNA]</scope>
    <source>
        <strain evidence="9 10">WS4759</strain>
    </source>
</reference>
<evidence type="ECO:0000256" key="8">
    <source>
        <dbReference type="HAMAP-Rule" id="MF_01106"/>
    </source>
</evidence>
<dbReference type="Proteomes" id="UP000430975">
    <property type="component" value="Unassembled WGS sequence"/>
</dbReference>
<dbReference type="GO" id="GO:0005737">
    <property type="term" value="C:cytoplasm"/>
    <property type="evidence" value="ECO:0007669"/>
    <property type="project" value="UniProtKB-SubCell"/>
</dbReference>
<keyword evidence="8" id="KW-0963">Cytoplasm</keyword>
<comment type="similarity">
    <text evidence="1 8">Belongs to the ArgJ family.</text>
</comment>
<dbReference type="SUPFAM" id="SSF56266">
    <property type="entry name" value="DmpA/ArgJ-like"/>
    <property type="match status" value="1"/>
</dbReference>
<organism evidence="9 10">
    <name type="scientific">Fundicoccus ignavus</name>
    <dbReference type="NCBI Taxonomy" id="2664442"/>
    <lineage>
        <taxon>Bacteria</taxon>
        <taxon>Bacillati</taxon>
        <taxon>Bacillota</taxon>
        <taxon>Bacilli</taxon>
        <taxon>Lactobacillales</taxon>
        <taxon>Aerococcaceae</taxon>
        <taxon>Fundicoccus</taxon>
    </lineage>
</organism>
<dbReference type="FunFam" id="3.10.20.340:FF:000001">
    <property type="entry name" value="Arginine biosynthesis bifunctional protein ArgJ, chloroplastic"/>
    <property type="match status" value="1"/>
</dbReference>
<gene>
    <name evidence="8 9" type="primary">argJ</name>
    <name evidence="9" type="ORF">GIY09_02470</name>
</gene>
<evidence type="ECO:0000256" key="1">
    <source>
        <dbReference type="ARBA" id="ARBA00006774"/>
    </source>
</evidence>
<dbReference type="EC" id="2.3.1.1" evidence="8"/>
<feature type="binding site" evidence="8">
    <location>
        <position position="402"/>
    </location>
    <ligand>
        <name>substrate</name>
    </ligand>
</feature>
<feature type="chain" id="PRO_5026397258" description="Arginine biosynthesis bifunctional protein ArgJ alpha chain" evidence="8">
    <location>
        <begin position="1"/>
        <end position="186"/>
    </location>
</feature>
<comment type="pathway">
    <text evidence="8">Amino-acid biosynthesis; L-arginine biosynthesis; L-ornithine and N-acetyl-L-glutamate from L-glutamate and N(2)-acetyl-L-ornithine (cyclic): step 1/1.</text>
</comment>
<dbReference type="UniPathway" id="UPA00068">
    <property type="reaction ID" value="UER00106"/>
</dbReference>
<protein>
    <recommendedName>
        <fullName evidence="8">Arginine biosynthesis bifunctional protein ArgJ</fullName>
    </recommendedName>
    <domain>
        <recommendedName>
            <fullName evidence="8">Glutamate N-acetyltransferase</fullName>
            <ecNumber evidence="8">2.3.1.35</ecNumber>
        </recommendedName>
        <alternativeName>
            <fullName evidence="8">Ornithine acetyltransferase</fullName>
            <shortName evidence="8">OATase</shortName>
        </alternativeName>
        <alternativeName>
            <fullName evidence="8">Ornithine transacetylase</fullName>
        </alternativeName>
    </domain>
    <domain>
        <recommendedName>
            <fullName evidence="8">Amino-acid acetyltransferase</fullName>
            <ecNumber evidence="8">2.3.1.1</ecNumber>
        </recommendedName>
        <alternativeName>
            <fullName evidence="8">N-acetylglutamate synthase</fullName>
            <shortName evidence="8">AGSase</shortName>
        </alternativeName>
    </domain>
    <component>
        <recommendedName>
            <fullName evidence="8">Arginine biosynthesis bifunctional protein ArgJ alpha chain</fullName>
        </recommendedName>
    </component>
    <component>
        <recommendedName>
            <fullName evidence="8">Arginine biosynthesis bifunctional protein ArgJ beta chain</fullName>
        </recommendedName>
    </component>
</protein>
<dbReference type="CDD" id="cd02152">
    <property type="entry name" value="OAT"/>
    <property type="match status" value="1"/>
</dbReference>
<dbReference type="GO" id="GO:0006592">
    <property type="term" value="P:ornithine biosynthetic process"/>
    <property type="evidence" value="ECO:0007669"/>
    <property type="project" value="TreeGrafter"/>
</dbReference>
<dbReference type="Gene3D" id="3.30.2330.10">
    <property type="entry name" value="arginine biosynthesis bifunctional protein suprefamily"/>
    <property type="match status" value="1"/>
</dbReference>
<keyword evidence="10" id="KW-1185">Reference proteome</keyword>
<dbReference type="RefSeq" id="WP_153863135.1">
    <property type="nucleotide sequence ID" value="NZ_WJQS01000002.1"/>
</dbReference>
<dbReference type="AlphaFoldDB" id="A0A6I2GG21"/>
<comment type="catalytic activity">
    <reaction evidence="8">
        <text>N(2)-acetyl-L-ornithine + L-glutamate = N-acetyl-L-glutamate + L-ornithine</text>
        <dbReference type="Rhea" id="RHEA:15349"/>
        <dbReference type="ChEBI" id="CHEBI:29985"/>
        <dbReference type="ChEBI" id="CHEBI:44337"/>
        <dbReference type="ChEBI" id="CHEBI:46911"/>
        <dbReference type="ChEBI" id="CHEBI:57805"/>
        <dbReference type="EC" id="2.3.1.35"/>
    </reaction>
</comment>
<evidence type="ECO:0000256" key="4">
    <source>
        <dbReference type="ARBA" id="ARBA00022605"/>
    </source>
</evidence>
<feature type="binding site" evidence="8">
    <location>
        <position position="270"/>
    </location>
    <ligand>
        <name>substrate</name>
    </ligand>
</feature>
<dbReference type="InterPro" id="IPR016117">
    <property type="entry name" value="ArgJ-like_dom_sf"/>
</dbReference>
<evidence type="ECO:0000256" key="6">
    <source>
        <dbReference type="ARBA" id="ARBA00022813"/>
    </source>
</evidence>
<evidence type="ECO:0000256" key="3">
    <source>
        <dbReference type="ARBA" id="ARBA00022571"/>
    </source>
</evidence>
<dbReference type="Pfam" id="PF01960">
    <property type="entry name" value="ArgJ"/>
    <property type="match status" value="1"/>
</dbReference>
<keyword evidence="8" id="KW-0511">Multifunctional enzyme</keyword>
<name>A0A6I2GG21_9LACT</name>
<evidence type="ECO:0000313" key="10">
    <source>
        <dbReference type="Proteomes" id="UP000430975"/>
    </source>
</evidence>
<comment type="subunit">
    <text evidence="2 8">Heterotetramer of two alpha and two beta chains.</text>
</comment>
<comment type="caution">
    <text evidence="9">The sequence shown here is derived from an EMBL/GenBank/DDBJ whole genome shotgun (WGS) entry which is preliminary data.</text>
</comment>
<accession>A0A6I2GG21</accession>
<evidence type="ECO:0000256" key="5">
    <source>
        <dbReference type="ARBA" id="ARBA00022679"/>
    </source>
</evidence>
<feature type="binding site" evidence="8">
    <location>
        <position position="176"/>
    </location>
    <ligand>
        <name>substrate</name>
    </ligand>
</feature>
<keyword evidence="6 8" id="KW-0068">Autocatalytic cleavage</keyword>
<dbReference type="GO" id="GO:0004358">
    <property type="term" value="F:L-glutamate N-acetyltransferase activity, acting on acetyl-L-ornithine as donor"/>
    <property type="evidence" value="ECO:0007669"/>
    <property type="project" value="UniProtKB-UniRule"/>
</dbReference>
<dbReference type="NCBIfam" id="NF003802">
    <property type="entry name" value="PRK05388.1"/>
    <property type="match status" value="1"/>
</dbReference>
<dbReference type="InterPro" id="IPR002813">
    <property type="entry name" value="Arg_biosynth_ArgJ"/>
</dbReference>
<dbReference type="NCBIfam" id="TIGR00120">
    <property type="entry name" value="ArgJ"/>
    <property type="match status" value="1"/>
</dbReference>
<feature type="active site" description="Nucleophile" evidence="8">
    <location>
        <position position="187"/>
    </location>
</feature>
<dbReference type="Gene3D" id="3.10.20.340">
    <property type="entry name" value="ArgJ beta chain, C-terminal domain"/>
    <property type="match status" value="1"/>
</dbReference>
<proteinExistence type="inferred from homology"/>
<dbReference type="Gene3D" id="3.60.70.12">
    <property type="entry name" value="L-amino peptidase D-ALA esterase/amidase"/>
    <property type="match status" value="1"/>
</dbReference>
<feature type="site" description="Involved in the stabilization of negative charge on the oxyanion by the formation of the oxyanion hole" evidence="8">
    <location>
        <position position="113"/>
    </location>
</feature>
<dbReference type="GO" id="GO:0006526">
    <property type="term" value="P:L-arginine biosynthetic process"/>
    <property type="evidence" value="ECO:0007669"/>
    <property type="project" value="UniProtKB-UniRule"/>
</dbReference>
<evidence type="ECO:0000256" key="2">
    <source>
        <dbReference type="ARBA" id="ARBA00011475"/>
    </source>
</evidence>
<comment type="catalytic activity">
    <reaction evidence="8">
        <text>L-glutamate + acetyl-CoA = N-acetyl-L-glutamate + CoA + H(+)</text>
        <dbReference type="Rhea" id="RHEA:24292"/>
        <dbReference type="ChEBI" id="CHEBI:15378"/>
        <dbReference type="ChEBI" id="CHEBI:29985"/>
        <dbReference type="ChEBI" id="CHEBI:44337"/>
        <dbReference type="ChEBI" id="CHEBI:57287"/>
        <dbReference type="ChEBI" id="CHEBI:57288"/>
        <dbReference type="EC" id="2.3.1.1"/>
    </reaction>
</comment>
<dbReference type="HAMAP" id="MF_01106">
    <property type="entry name" value="ArgJ"/>
    <property type="match status" value="1"/>
</dbReference>
<feature type="binding site" evidence="8">
    <location>
        <position position="187"/>
    </location>
    <ligand>
        <name>substrate</name>
    </ligand>
</feature>
<keyword evidence="4 8" id="KW-0028">Amino-acid biosynthesis</keyword>
<dbReference type="PANTHER" id="PTHR23100">
    <property type="entry name" value="ARGININE BIOSYNTHESIS BIFUNCTIONAL PROTEIN ARGJ"/>
    <property type="match status" value="1"/>
</dbReference>
<comment type="subcellular location">
    <subcellularLocation>
        <location evidence="8">Cytoplasm</location>
    </subcellularLocation>
</comment>
<dbReference type="EMBL" id="WJQS01000002">
    <property type="protein sequence ID" value="MRI84762.1"/>
    <property type="molecule type" value="Genomic_DNA"/>
</dbReference>
<dbReference type="InterPro" id="IPR042195">
    <property type="entry name" value="ArgJ_beta_C"/>
</dbReference>